<protein>
    <submittedName>
        <fullName evidence="1">Uncharacterized protein</fullName>
    </submittedName>
</protein>
<gene>
    <name evidence="1" type="ORF">ZHD862_LOCUS29300</name>
</gene>
<evidence type="ECO:0000313" key="2">
    <source>
        <dbReference type="Proteomes" id="UP000663864"/>
    </source>
</evidence>
<sequence>SIFDVKPEALQTALYTTAVGALVASQEVLPSYDQKWKRNHIVYWCHC</sequence>
<comment type="caution">
    <text evidence="1">The sequence shown here is derived from an EMBL/GenBank/DDBJ whole genome shotgun (WGS) entry which is preliminary data.</text>
</comment>
<reference evidence="1" key="1">
    <citation type="submission" date="2021-02" db="EMBL/GenBank/DDBJ databases">
        <authorList>
            <person name="Nowell W R."/>
        </authorList>
    </citation>
    <scope>NUCLEOTIDE SEQUENCE</scope>
</reference>
<proteinExistence type="predicted"/>
<organism evidence="1 2">
    <name type="scientific">Rotaria sordida</name>
    <dbReference type="NCBI Taxonomy" id="392033"/>
    <lineage>
        <taxon>Eukaryota</taxon>
        <taxon>Metazoa</taxon>
        <taxon>Spiralia</taxon>
        <taxon>Gnathifera</taxon>
        <taxon>Rotifera</taxon>
        <taxon>Eurotatoria</taxon>
        <taxon>Bdelloidea</taxon>
        <taxon>Philodinida</taxon>
        <taxon>Philodinidae</taxon>
        <taxon>Rotaria</taxon>
    </lineage>
</organism>
<name>A0A815FPX9_9BILA</name>
<dbReference type="Proteomes" id="UP000663864">
    <property type="component" value="Unassembled WGS sequence"/>
</dbReference>
<dbReference type="AlphaFoldDB" id="A0A815FPX9"/>
<evidence type="ECO:0000313" key="1">
    <source>
        <dbReference type="EMBL" id="CAF1326679.1"/>
    </source>
</evidence>
<dbReference type="EMBL" id="CAJNOT010002568">
    <property type="protein sequence ID" value="CAF1326679.1"/>
    <property type="molecule type" value="Genomic_DNA"/>
</dbReference>
<feature type="non-terminal residue" evidence="1">
    <location>
        <position position="1"/>
    </location>
</feature>
<accession>A0A815FPX9</accession>